<evidence type="ECO:0000256" key="1">
    <source>
        <dbReference type="SAM" id="MobiDB-lite"/>
    </source>
</evidence>
<evidence type="ECO:0000313" key="3">
    <source>
        <dbReference type="Proteomes" id="UP001162483"/>
    </source>
</evidence>
<comment type="caution">
    <text evidence="2">The sequence shown here is derived from an EMBL/GenBank/DDBJ whole genome shotgun (WGS) entry which is preliminary data.</text>
</comment>
<sequence>MGPAQAYNSQFMNQPGPRVPSAMSGSMNPAGMGPNMAPSNMSGPPMGMNQPRPGMNPFSSHGQRMPQQSYPGPRPQSLPMQGIKRPYPGEPNYASQQYGPSSQFPSQPGQYPSPNPARPMTSPNYPGQRMTGQQSTGQYPPPSVGMGQYYKPSRPGPVGNYPHSPVPGNPTPPITPGSSIPSYLSPSQDVKPPFPPDIKPNMSALPPPPNAKGKVHTFSPSSISASHTDELRLTFPVRDGVV</sequence>
<feature type="compositionally biased region" description="Polar residues" evidence="1">
    <location>
        <begin position="121"/>
        <end position="138"/>
    </location>
</feature>
<dbReference type="EMBL" id="CATNWA010016176">
    <property type="protein sequence ID" value="CAI9590559.1"/>
    <property type="molecule type" value="Genomic_DNA"/>
</dbReference>
<protein>
    <submittedName>
        <fullName evidence="2">Uncharacterized protein</fullName>
    </submittedName>
</protein>
<feature type="compositionally biased region" description="Polar residues" evidence="1">
    <location>
        <begin position="93"/>
        <end position="110"/>
    </location>
</feature>
<feature type="compositionally biased region" description="Polar residues" evidence="1">
    <location>
        <begin position="57"/>
        <end position="70"/>
    </location>
</feature>
<feature type="non-terminal residue" evidence="2">
    <location>
        <position position="242"/>
    </location>
</feature>
<reference evidence="2" key="1">
    <citation type="submission" date="2023-05" db="EMBL/GenBank/DDBJ databases">
        <authorList>
            <person name="Stuckert A."/>
        </authorList>
    </citation>
    <scope>NUCLEOTIDE SEQUENCE</scope>
</reference>
<name>A0ABN9F0F4_9NEOB</name>
<feature type="compositionally biased region" description="Pro residues" evidence="1">
    <location>
        <begin position="164"/>
        <end position="175"/>
    </location>
</feature>
<dbReference type="Proteomes" id="UP001162483">
    <property type="component" value="Unassembled WGS sequence"/>
</dbReference>
<keyword evidence="3" id="KW-1185">Reference proteome</keyword>
<proteinExistence type="predicted"/>
<accession>A0ABN9F0F4</accession>
<gene>
    <name evidence="2" type="ORF">SPARVUS_LOCUS11061869</name>
</gene>
<feature type="compositionally biased region" description="Polar residues" evidence="1">
    <location>
        <begin position="1"/>
        <end position="13"/>
    </location>
</feature>
<feature type="region of interest" description="Disordered" evidence="1">
    <location>
        <begin position="1"/>
        <end position="226"/>
    </location>
</feature>
<evidence type="ECO:0000313" key="2">
    <source>
        <dbReference type="EMBL" id="CAI9590559.1"/>
    </source>
</evidence>
<organism evidence="2 3">
    <name type="scientific">Staurois parvus</name>
    <dbReference type="NCBI Taxonomy" id="386267"/>
    <lineage>
        <taxon>Eukaryota</taxon>
        <taxon>Metazoa</taxon>
        <taxon>Chordata</taxon>
        <taxon>Craniata</taxon>
        <taxon>Vertebrata</taxon>
        <taxon>Euteleostomi</taxon>
        <taxon>Amphibia</taxon>
        <taxon>Batrachia</taxon>
        <taxon>Anura</taxon>
        <taxon>Neobatrachia</taxon>
        <taxon>Ranoidea</taxon>
        <taxon>Ranidae</taxon>
        <taxon>Staurois</taxon>
    </lineage>
</organism>